<name>A0A7D5GID0_9EURY</name>
<proteinExistence type="predicted"/>
<dbReference type="AlphaFoldDB" id="A0A7D5GID0"/>
<dbReference type="InterPro" id="IPR006626">
    <property type="entry name" value="PbH1"/>
</dbReference>
<dbReference type="Gene3D" id="2.160.20.10">
    <property type="entry name" value="Single-stranded right-handed beta-helix, Pectin lyase-like"/>
    <property type="match status" value="1"/>
</dbReference>
<gene>
    <name evidence="1" type="ORF">HUG10_19765</name>
</gene>
<accession>A0A7D5GID0</accession>
<evidence type="ECO:0008006" key="3">
    <source>
        <dbReference type="Google" id="ProtNLM"/>
    </source>
</evidence>
<evidence type="ECO:0000313" key="1">
    <source>
        <dbReference type="EMBL" id="QLG29850.1"/>
    </source>
</evidence>
<evidence type="ECO:0000313" key="2">
    <source>
        <dbReference type="Proteomes" id="UP000509750"/>
    </source>
</evidence>
<dbReference type="GeneID" id="56031120"/>
<dbReference type="InterPro" id="IPR011050">
    <property type="entry name" value="Pectin_lyase_fold/virulence"/>
</dbReference>
<dbReference type="EMBL" id="CP058531">
    <property type="protein sequence ID" value="QLG29850.1"/>
    <property type="molecule type" value="Genomic_DNA"/>
</dbReference>
<reference evidence="1 2" key="1">
    <citation type="submission" date="2020-07" db="EMBL/GenBank/DDBJ databases">
        <title>Gai3-2, isolated from salt lake.</title>
        <authorList>
            <person name="Cui H."/>
            <person name="Shi X."/>
        </authorList>
    </citation>
    <scope>NUCLEOTIDE SEQUENCE [LARGE SCALE GENOMIC DNA]</scope>
    <source>
        <strain evidence="1 2">Gai3-2</strain>
        <plasmid evidence="1 2">unnamed2</plasmid>
    </source>
</reference>
<dbReference type="RefSeq" id="WP_179171424.1">
    <property type="nucleotide sequence ID" value="NZ_CP058531.1"/>
</dbReference>
<sequence length="523" mass="55158">MKAAGCATSLPVLGAGVWGGTTEATKGETTLDQESSIQQNQDGSRVAAREEGFSNVIDISEAGADNTGEESINPVLEEALADDTLVKFPPGSYLLTDTIRFAGFSNFGLIGEDATIKIGPHRGFSTDIAFKLGVPYAPGNGLLVESLTFDQTEPGRGVKAIQSTMNDGLRVRDILVRGVHDTAAESGGTFNIIDPDGRGVIDRFAFPDGVRPMRTDDGSRVVPGRSGITTNRNHVGTLWYRDCIIRSCHDNGLYVTGGGGTVVVQGGHYRNNNVSNIRIGGANSTIKDVKVVVDHNDVDHLNQRGIRLDAGANVMVNNADIQLNRPNGDAISVLNGIESATITDTQIFMGDRPSRGINVSKNTGPVRIVDTEITSTGADEGGNAIALQGGASGNAASVIVENTKVTGNASGATGGREAILASRDNVTFREVTVEQPGTNLRQGINVGGDNCNIVNSTVRARHYPLVIRGENTLVQGSQLRSLGGYEAIRFYDGSTGRVFDNILQNGINNSDTASVTTRGNEYL</sequence>
<geneLocation type="plasmid" evidence="1 2">
    <name>unnamed2</name>
</geneLocation>
<dbReference type="KEGG" id="halg:HUG10_19765"/>
<organism evidence="1 2">
    <name type="scientific">Halorarum halophilum</name>
    <dbReference type="NCBI Taxonomy" id="2743090"/>
    <lineage>
        <taxon>Archaea</taxon>
        <taxon>Methanobacteriati</taxon>
        <taxon>Methanobacteriota</taxon>
        <taxon>Stenosarchaea group</taxon>
        <taxon>Halobacteria</taxon>
        <taxon>Halobacteriales</taxon>
        <taxon>Haloferacaceae</taxon>
        <taxon>Halorarum</taxon>
    </lineage>
</organism>
<protein>
    <recommendedName>
        <fullName evidence="3">Right handed beta helix region</fullName>
    </recommendedName>
</protein>
<dbReference type="InterPro" id="IPR012334">
    <property type="entry name" value="Pectin_lyas_fold"/>
</dbReference>
<dbReference type="Proteomes" id="UP000509750">
    <property type="component" value="Plasmid unnamed2"/>
</dbReference>
<dbReference type="SMART" id="SM00710">
    <property type="entry name" value="PbH1"/>
    <property type="match status" value="7"/>
</dbReference>
<keyword evidence="1" id="KW-0614">Plasmid</keyword>
<keyword evidence="2" id="KW-1185">Reference proteome</keyword>
<dbReference type="SUPFAM" id="SSF51126">
    <property type="entry name" value="Pectin lyase-like"/>
    <property type="match status" value="1"/>
</dbReference>
<dbReference type="OrthoDB" id="202667at2157"/>